<evidence type="ECO:0000313" key="4">
    <source>
        <dbReference type="Proteomes" id="UP001597186"/>
    </source>
</evidence>
<protein>
    <submittedName>
        <fullName evidence="3">AsmA family protein</fullName>
    </submittedName>
</protein>
<dbReference type="RefSeq" id="WP_379915306.1">
    <property type="nucleotide sequence ID" value="NZ_JBHUDD010000055.1"/>
</dbReference>
<sequence length="657" mass="68560">MRWLFRLIGFVFVLVLVAVVSLFFLPGDRIARIAAQQIEAQTGRSVTLSGDTQVSFWPVLGVATGQMAIANADWAGDAPMMQADSLKLGVDMAALIGGSIRITGFETVNPVIRLQTAADGRANWEVGVEGVSPSGVSDAAPNPLALTLDRAVIRNASVIYTDGATGTTSTYEGVDFDMRWPDAAGAADFVLGLQPGNTPVEITATVQNFGGLFDGTPQPMKASARLAGGEVTFDGKGGPGLFAQGALRADLPDTGAALAALGVPGVSVPRGLGRTMDVSANLDFNGTRAVLDDLRLGLDSNRLTGAITVAFSDVPRVTGQLSAGALDLTALAASDGDGAAGASAPEVGAGWSKTRIDASGLSAFDADVSLSAQSVDLGQFDLGETRVRVTNDTARAVVDIARIDAYGGRIAGDFVMNNRSGLSVGGRLRADGVDMQALLTAAAGIDRFRATGEARVEFLGVGQTLDAIMRSLRGDGGFSTGRGVIEGIDLDRLMRGDMASGGTTVFDTTSASFTMAGGVLRNDDLTMALPFARATGAGTVDLGGQAIDYTVTPVSLTARDGRGVSVPVRIRGPWADPKITIDLESAVKQNFQAEIDAREQQVRQRVEDRVTEELGVQRQDGQSVEDVVKDKVEEELKRGLLPRDKQAENPASIRMRT</sequence>
<feature type="compositionally biased region" description="Basic and acidic residues" evidence="1">
    <location>
        <begin position="638"/>
        <end position="647"/>
    </location>
</feature>
<evidence type="ECO:0000259" key="2">
    <source>
        <dbReference type="Pfam" id="PF05170"/>
    </source>
</evidence>
<evidence type="ECO:0000313" key="3">
    <source>
        <dbReference type="EMBL" id="MFD1509787.1"/>
    </source>
</evidence>
<feature type="domain" description="AsmA" evidence="2">
    <location>
        <begin position="7"/>
        <end position="169"/>
    </location>
</feature>
<reference evidence="4" key="1">
    <citation type="journal article" date="2019" name="Int. J. Syst. Evol. Microbiol.">
        <title>The Global Catalogue of Microorganisms (GCM) 10K type strain sequencing project: providing services to taxonomists for standard genome sequencing and annotation.</title>
        <authorList>
            <consortium name="The Broad Institute Genomics Platform"/>
            <consortium name="The Broad Institute Genome Sequencing Center for Infectious Disease"/>
            <person name="Wu L."/>
            <person name="Ma J."/>
        </authorList>
    </citation>
    <scope>NUCLEOTIDE SEQUENCE [LARGE SCALE GENOMIC DNA]</scope>
    <source>
        <strain evidence="4">CGMCC 1.12477</strain>
    </source>
</reference>
<dbReference type="PANTHER" id="PTHR30441">
    <property type="entry name" value="DUF748 DOMAIN-CONTAINING PROTEIN"/>
    <property type="match status" value="1"/>
</dbReference>
<feature type="domain" description="AsmA" evidence="2">
    <location>
        <begin position="285"/>
        <end position="524"/>
    </location>
</feature>
<dbReference type="EMBL" id="JBHUDD010000055">
    <property type="protein sequence ID" value="MFD1509787.1"/>
    <property type="molecule type" value="Genomic_DNA"/>
</dbReference>
<proteinExistence type="predicted"/>
<name>A0ABW4EFC3_9RHOB</name>
<feature type="region of interest" description="Disordered" evidence="1">
    <location>
        <begin position="638"/>
        <end position="657"/>
    </location>
</feature>
<organism evidence="3 4">
    <name type="scientific">Lacimonas salitolerans</name>
    <dbReference type="NCBI Taxonomy" id="1323750"/>
    <lineage>
        <taxon>Bacteria</taxon>
        <taxon>Pseudomonadati</taxon>
        <taxon>Pseudomonadota</taxon>
        <taxon>Alphaproteobacteria</taxon>
        <taxon>Rhodobacterales</taxon>
        <taxon>Paracoccaceae</taxon>
        <taxon>Lacimonas</taxon>
    </lineage>
</organism>
<feature type="non-terminal residue" evidence="3">
    <location>
        <position position="657"/>
    </location>
</feature>
<dbReference type="Proteomes" id="UP001597186">
    <property type="component" value="Unassembled WGS sequence"/>
</dbReference>
<keyword evidence="4" id="KW-1185">Reference proteome</keyword>
<evidence type="ECO:0000256" key="1">
    <source>
        <dbReference type="SAM" id="MobiDB-lite"/>
    </source>
</evidence>
<comment type="caution">
    <text evidence="3">The sequence shown here is derived from an EMBL/GenBank/DDBJ whole genome shotgun (WGS) entry which is preliminary data.</text>
</comment>
<dbReference type="InterPro" id="IPR052894">
    <property type="entry name" value="AsmA-related"/>
</dbReference>
<accession>A0ABW4EFC3</accession>
<dbReference type="Pfam" id="PF05170">
    <property type="entry name" value="AsmA"/>
    <property type="match status" value="2"/>
</dbReference>
<dbReference type="PANTHER" id="PTHR30441:SF4">
    <property type="entry name" value="PROTEIN ASMA"/>
    <property type="match status" value="1"/>
</dbReference>
<gene>
    <name evidence="3" type="ORF">ACFTOW_10260</name>
</gene>
<dbReference type="InterPro" id="IPR007844">
    <property type="entry name" value="AsmA"/>
</dbReference>